<reference evidence="1" key="1">
    <citation type="journal article" date="2014" name="Nat. Commun.">
        <title>The tobacco genome sequence and its comparison with those of tomato and potato.</title>
        <authorList>
            <person name="Sierro N."/>
            <person name="Battey J.N."/>
            <person name="Ouadi S."/>
            <person name="Bakaher N."/>
            <person name="Bovet L."/>
            <person name="Willig A."/>
            <person name="Goepfert S."/>
            <person name="Peitsch M.C."/>
            <person name="Ivanov N.V."/>
        </authorList>
    </citation>
    <scope>NUCLEOTIDE SEQUENCE [LARGE SCALE GENOMIC DNA]</scope>
</reference>
<name>A0AC58TM64_TOBAC</name>
<evidence type="ECO:0000313" key="1">
    <source>
        <dbReference type="Proteomes" id="UP000790787"/>
    </source>
</evidence>
<organism evidence="1 2">
    <name type="scientific">Nicotiana tabacum</name>
    <name type="common">Common tobacco</name>
    <dbReference type="NCBI Taxonomy" id="4097"/>
    <lineage>
        <taxon>Eukaryota</taxon>
        <taxon>Viridiplantae</taxon>
        <taxon>Streptophyta</taxon>
        <taxon>Embryophyta</taxon>
        <taxon>Tracheophyta</taxon>
        <taxon>Spermatophyta</taxon>
        <taxon>Magnoliopsida</taxon>
        <taxon>eudicotyledons</taxon>
        <taxon>Gunneridae</taxon>
        <taxon>Pentapetalae</taxon>
        <taxon>asterids</taxon>
        <taxon>lamiids</taxon>
        <taxon>Solanales</taxon>
        <taxon>Solanaceae</taxon>
        <taxon>Nicotianoideae</taxon>
        <taxon>Nicotianeae</taxon>
        <taxon>Nicotiana</taxon>
    </lineage>
</organism>
<gene>
    <name evidence="2" type="primary">LOC107804724</name>
</gene>
<reference evidence="2" key="2">
    <citation type="submission" date="2025-08" db="UniProtKB">
        <authorList>
            <consortium name="RefSeq"/>
        </authorList>
    </citation>
    <scope>IDENTIFICATION</scope>
    <source>
        <tissue evidence="2">Leaf</tissue>
    </source>
</reference>
<dbReference type="Proteomes" id="UP000790787">
    <property type="component" value="Chromosome 21"/>
</dbReference>
<proteinExistence type="predicted"/>
<sequence length="214" mass="24694">MLRVSTIWPKYSLMKRTIPVAKNAKSSLSLVQTLNNSLFWLRKMSHEAEPKTLNMPGQHEKLPSDFPTTTTPPNITTPTDAPPAVEDSPFVPDFDAIPPIRQVYEQDTRGGLRSLSAGSAEPTNFYSNSILELKFRTQVKTLQRRRRRQLHHELTVQNFLNRRTLRRLAMKHHGHRHHRLDSRKRFHHTLRMSDLRNLPNLESKLGGCLAKPIS</sequence>
<protein>
    <submittedName>
        <fullName evidence="2">Uncharacterized protein LOC107804724 isoform X1</fullName>
    </submittedName>
</protein>
<dbReference type="RefSeq" id="XP_075098315.1">
    <property type="nucleotide sequence ID" value="XM_075242214.1"/>
</dbReference>
<accession>A0AC58TM64</accession>
<keyword evidence="1" id="KW-1185">Reference proteome</keyword>
<evidence type="ECO:0000313" key="2">
    <source>
        <dbReference type="RefSeq" id="XP_075098315.1"/>
    </source>
</evidence>